<keyword evidence="1" id="KW-0812">Transmembrane</keyword>
<dbReference type="RefSeq" id="WP_369496538.1">
    <property type="nucleotide sequence ID" value="NZ_JBFZPZ010000001.1"/>
</dbReference>
<dbReference type="Pfam" id="PF05656">
    <property type="entry name" value="DUF805"/>
    <property type="match status" value="1"/>
</dbReference>
<dbReference type="PANTHER" id="PTHR34980:SF2">
    <property type="entry name" value="INNER MEMBRANE PROTEIN YHAH-RELATED"/>
    <property type="match status" value="1"/>
</dbReference>
<dbReference type="PANTHER" id="PTHR34980">
    <property type="entry name" value="INNER MEMBRANE PROTEIN-RELATED-RELATED"/>
    <property type="match status" value="1"/>
</dbReference>
<evidence type="ECO:0000256" key="1">
    <source>
        <dbReference type="SAM" id="Phobius"/>
    </source>
</evidence>
<reference evidence="2 3" key="1">
    <citation type="submission" date="2024-03" db="EMBL/GenBank/DDBJ databases">
        <title>Role of Flies in the Dissemination of Carbapenem-Resistant Enterobacteriaceae (CRE): An Epidemiological and Genomic Study in China.</title>
        <authorList>
            <person name="Chen K."/>
            <person name="Zhang R."/>
            <person name="Chen S."/>
        </authorList>
    </citation>
    <scope>NUCLEOTIDE SEQUENCE [LARGE SCALE GENOMIC DNA]</scope>
    <source>
        <strain evidence="3">fly-313</strain>
    </source>
</reference>
<comment type="caution">
    <text evidence="2">The sequence shown here is derived from an EMBL/GenBank/DDBJ whole genome shotgun (WGS) entry which is preliminary data.</text>
</comment>
<sequence length="176" mass="20095">MTDSLWKLYWVVWKNSFVYQGCATRREFWSFIIINLLVFFFIGAGSYFLFVDVIADKTSAGGMALAWAYFIFLPLRTVGPLILLIPVLSLGVRRMHDIGKSGWWFGGLLFTEFFFLPVLSIQVYYIFGNVLDDTYCQQVFRNINMGVSIIIAAVLLWLCCKPTKIKDPASPSAVMN</sequence>
<feature type="transmembrane region" description="Helical" evidence="1">
    <location>
        <begin position="69"/>
        <end position="91"/>
    </location>
</feature>
<organism evidence="2 3">
    <name type="scientific">Pseudenterobacter timonensis</name>
    <dbReference type="NCBI Taxonomy" id="1755099"/>
    <lineage>
        <taxon>Bacteria</taxon>
        <taxon>Pseudomonadati</taxon>
        <taxon>Pseudomonadota</taxon>
        <taxon>Gammaproteobacteria</taxon>
        <taxon>Enterobacterales</taxon>
        <taxon>Enterobacteriaceae</taxon>
        <taxon>Pseudenterobacter</taxon>
    </lineage>
</organism>
<accession>A0ABV4A1Z4</accession>
<feature type="transmembrane region" description="Helical" evidence="1">
    <location>
        <begin position="28"/>
        <end position="49"/>
    </location>
</feature>
<feature type="transmembrane region" description="Helical" evidence="1">
    <location>
        <begin position="139"/>
        <end position="160"/>
    </location>
</feature>
<dbReference type="InterPro" id="IPR008523">
    <property type="entry name" value="DUF805"/>
</dbReference>
<gene>
    <name evidence="2" type="ORF">AB7Z85_01255</name>
</gene>
<dbReference type="EMBL" id="JBFZPZ010000001">
    <property type="protein sequence ID" value="MEX9251152.1"/>
    <property type="molecule type" value="Genomic_DNA"/>
</dbReference>
<keyword evidence="1" id="KW-0472">Membrane</keyword>
<evidence type="ECO:0000313" key="2">
    <source>
        <dbReference type="EMBL" id="MEX9251152.1"/>
    </source>
</evidence>
<keyword evidence="3" id="KW-1185">Reference proteome</keyword>
<evidence type="ECO:0000313" key="3">
    <source>
        <dbReference type="Proteomes" id="UP001561463"/>
    </source>
</evidence>
<proteinExistence type="predicted"/>
<name>A0ABV4A1Z4_9ENTR</name>
<feature type="transmembrane region" description="Helical" evidence="1">
    <location>
        <begin position="103"/>
        <end position="127"/>
    </location>
</feature>
<keyword evidence="1" id="KW-1133">Transmembrane helix</keyword>
<dbReference type="Proteomes" id="UP001561463">
    <property type="component" value="Unassembled WGS sequence"/>
</dbReference>
<protein>
    <submittedName>
        <fullName evidence="2">DUF805 domain-containing protein</fullName>
    </submittedName>
</protein>